<evidence type="ECO:0000313" key="2">
    <source>
        <dbReference type="EMBL" id="ONN26797.1"/>
    </source>
</evidence>
<proteinExistence type="predicted"/>
<evidence type="ECO:0000256" key="1">
    <source>
        <dbReference type="SAM" id="SignalP"/>
    </source>
</evidence>
<dbReference type="PROSITE" id="PS51257">
    <property type="entry name" value="PROKAR_LIPOPROTEIN"/>
    <property type="match status" value="1"/>
</dbReference>
<evidence type="ECO:0008006" key="4">
    <source>
        <dbReference type="Google" id="ProtNLM"/>
    </source>
</evidence>
<accession>A0ABX3II00</accession>
<organism evidence="2 3">
    <name type="scientific">Thermosipho affectus</name>
    <dbReference type="NCBI Taxonomy" id="660294"/>
    <lineage>
        <taxon>Bacteria</taxon>
        <taxon>Thermotogati</taxon>
        <taxon>Thermotogota</taxon>
        <taxon>Thermotogae</taxon>
        <taxon>Thermotogales</taxon>
        <taxon>Fervidobacteriaceae</taxon>
        <taxon>Thermosipho</taxon>
    </lineage>
</organism>
<feature type="signal peptide" evidence="1">
    <location>
        <begin position="1"/>
        <end position="19"/>
    </location>
</feature>
<sequence>MKKVFILFFLLLLFFGCNNTDENCILIGKNKICLQPNDEIISINTGYYNVLLKNGDLLYFEGISQTGGIDLEKALILARIDAALKMKDFLGIDIKSENGEITLNYGDIKHLSYDLIYLLNRSLEYIVFRRNRGNFYEIHTILFFIPSLKRFVPIYEDDFSRKIWKLSNHF</sequence>
<dbReference type="RefSeq" id="WP_075666462.1">
    <property type="nucleotide sequence ID" value="NZ_LBFC01000022.1"/>
</dbReference>
<feature type="chain" id="PRO_5046129377" description="Lipoprotein" evidence="1">
    <location>
        <begin position="20"/>
        <end position="170"/>
    </location>
</feature>
<keyword evidence="3" id="KW-1185">Reference proteome</keyword>
<dbReference type="EMBL" id="LBFC01000022">
    <property type="protein sequence ID" value="ONN26797.1"/>
    <property type="molecule type" value="Genomic_DNA"/>
</dbReference>
<gene>
    <name evidence="2" type="ORF">XJ44_08005</name>
</gene>
<evidence type="ECO:0000313" key="3">
    <source>
        <dbReference type="Proteomes" id="UP000242616"/>
    </source>
</evidence>
<comment type="caution">
    <text evidence="2">The sequence shown here is derived from an EMBL/GenBank/DDBJ whole genome shotgun (WGS) entry which is preliminary data.</text>
</comment>
<protein>
    <recommendedName>
        <fullName evidence="4">Lipoprotein</fullName>
    </recommendedName>
</protein>
<reference evidence="2 3" key="1">
    <citation type="submission" date="2015-06" db="EMBL/GenBank/DDBJ databases">
        <title>Genome sequencing of Thermotogales isolates from hydrothermal vents.</title>
        <authorList>
            <person name="Haverkamp T.H."/>
            <person name="Kublanov I.V."/>
            <person name="Nesbo C.L."/>
        </authorList>
    </citation>
    <scope>NUCLEOTIDE SEQUENCE [LARGE SCALE GENOMIC DNA]</scope>
    <source>
        <strain evidence="3">ik275mar</strain>
    </source>
</reference>
<name>A0ABX3II00_9BACT</name>
<dbReference type="Proteomes" id="UP000242616">
    <property type="component" value="Unassembled WGS sequence"/>
</dbReference>
<keyword evidence="1" id="KW-0732">Signal</keyword>